<dbReference type="InterPro" id="IPR000182">
    <property type="entry name" value="GNAT_dom"/>
</dbReference>
<dbReference type="InterPro" id="IPR016181">
    <property type="entry name" value="Acyl_CoA_acyltransferase"/>
</dbReference>
<dbReference type="SUPFAM" id="SSF55729">
    <property type="entry name" value="Acyl-CoA N-acyltransferases (Nat)"/>
    <property type="match status" value="1"/>
</dbReference>
<keyword evidence="2" id="KW-0012">Acyltransferase</keyword>
<dbReference type="GO" id="GO:0016747">
    <property type="term" value="F:acyltransferase activity, transferring groups other than amino-acyl groups"/>
    <property type="evidence" value="ECO:0007669"/>
    <property type="project" value="InterPro"/>
</dbReference>
<evidence type="ECO:0000256" key="1">
    <source>
        <dbReference type="ARBA" id="ARBA00022679"/>
    </source>
</evidence>
<sequence>MTPVPQGPGSFKVRPARRGDAAPIVALLAQIGVQSDPNTVTWIISHPEMEIVVAADQLDRPIGFATLSHRPVLKTGGRAATIDELNVATAWRRKGVGRELLKKVVERAKVLSVKRLELQTYGPLTPELQAFFKACGFDACDVGVFRLK</sequence>
<protein>
    <submittedName>
        <fullName evidence="4">N-acetyltransferase</fullName>
    </submittedName>
</protein>
<reference evidence="4 5" key="1">
    <citation type="submission" date="2017-08" db="EMBL/GenBank/DDBJ databases">
        <title>Infants hospitalized years apart are colonized by the same room-sourced microbial strains.</title>
        <authorList>
            <person name="Brooks B."/>
            <person name="Olm M.R."/>
            <person name="Firek B.A."/>
            <person name="Baker R."/>
            <person name="Thomas B.C."/>
            <person name="Morowitz M.J."/>
            <person name="Banfield J.F."/>
        </authorList>
    </citation>
    <scope>NUCLEOTIDE SEQUENCE [LARGE SCALE GENOMIC DNA]</scope>
    <source>
        <strain evidence="4">S2_003_000_R2_14</strain>
    </source>
</reference>
<dbReference type="PANTHER" id="PTHR43877">
    <property type="entry name" value="AMINOALKYLPHOSPHONATE N-ACETYLTRANSFERASE-RELATED-RELATED"/>
    <property type="match status" value="1"/>
</dbReference>
<feature type="domain" description="N-acetyltransferase" evidence="3">
    <location>
        <begin position="11"/>
        <end position="148"/>
    </location>
</feature>
<evidence type="ECO:0000313" key="5">
    <source>
        <dbReference type="Proteomes" id="UP000249061"/>
    </source>
</evidence>
<dbReference type="PROSITE" id="PS51186">
    <property type="entry name" value="GNAT"/>
    <property type="match status" value="1"/>
</dbReference>
<organism evidence="4 5">
    <name type="scientific">Archangium gephyra</name>
    <dbReference type="NCBI Taxonomy" id="48"/>
    <lineage>
        <taxon>Bacteria</taxon>
        <taxon>Pseudomonadati</taxon>
        <taxon>Myxococcota</taxon>
        <taxon>Myxococcia</taxon>
        <taxon>Myxococcales</taxon>
        <taxon>Cystobacterineae</taxon>
        <taxon>Archangiaceae</taxon>
        <taxon>Archangium</taxon>
    </lineage>
</organism>
<evidence type="ECO:0000256" key="2">
    <source>
        <dbReference type="ARBA" id="ARBA00023315"/>
    </source>
</evidence>
<dbReference type="EMBL" id="QFQP01000008">
    <property type="protein sequence ID" value="PZR14042.1"/>
    <property type="molecule type" value="Genomic_DNA"/>
</dbReference>
<proteinExistence type="predicted"/>
<keyword evidence="1 4" id="KW-0808">Transferase</keyword>
<accession>A0A2W5TH11</accession>
<dbReference type="CDD" id="cd04301">
    <property type="entry name" value="NAT_SF"/>
    <property type="match status" value="1"/>
</dbReference>
<dbReference type="Gene3D" id="3.40.630.30">
    <property type="match status" value="1"/>
</dbReference>
<dbReference type="Pfam" id="PF00583">
    <property type="entry name" value="Acetyltransf_1"/>
    <property type="match status" value="1"/>
</dbReference>
<gene>
    <name evidence="4" type="ORF">DI536_11245</name>
</gene>
<name>A0A2W5TH11_9BACT</name>
<evidence type="ECO:0000259" key="3">
    <source>
        <dbReference type="PROSITE" id="PS51186"/>
    </source>
</evidence>
<evidence type="ECO:0000313" key="4">
    <source>
        <dbReference type="EMBL" id="PZR14042.1"/>
    </source>
</evidence>
<dbReference type="Proteomes" id="UP000249061">
    <property type="component" value="Unassembled WGS sequence"/>
</dbReference>
<dbReference type="AlphaFoldDB" id="A0A2W5TH11"/>
<dbReference type="InterPro" id="IPR050832">
    <property type="entry name" value="Bact_Acetyltransf"/>
</dbReference>
<comment type="caution">
    <text evidence="4">The sequence shown here is derived from an EMBL/GenBank/DDBJ whole genome shotgun (WGS) entry which is preliminary data.</text>
</comment>